<keyword evidence="9" id="KW-0325">Glycoprotein</keyword>
<accession>A0A816I8C8</accession>
<evidence type="ECO:0000256" key="6">
    <source>
        <dbReference type="ARBA" id="ARBA00022989"/>
    </source>
</evidence>
<gene>
    <name evidence="11" type="ORF">DARMORV10_C03P36640.1</name>
</gene>
<evidence type="ECO:0000256" key="1">
    <source>
        <dbReference type="ARBA" id="ARBA00004251"/>
    </source>
</evidence>
<evidence type="ECO:0000256" key="4">
    <source>
        <dbReference type="ARBA" id="ARBA00022692"/>
    </source>
</evidence>
<evidence type="ECO:0000256" key="5">
    <source>
        <dbReference type="ARBA" id="ARBA00022729"/>
    </source>
</evidence>
<dbReference type="InterPro" id="IPR032675">
    <property type="entry name" value="LRR_dom_sf"/>
</dbReference>
<protein>
    <submittedName>
        <fullName evidence="11">(rape) hypothetical protein</fullName>
    </submittedName>
</protein>
<keyword evidence="5" id="KW-0732">Signal</keyword>
<proteinExistence type="inferred from homology"/>
<keyword evidence="7" id="KW-0472">Membrane</keyword>
<dbReference type="PROSITE" id="PS51450">
    <property type="entry name" value="LRR"/>
    <property type="match status" value="1"/>
</dbReference>
<dbReference type="Pfam" id="PF00560">
    <property type="entry name" value="LRR_1"/>
    <property type="match status" value="2"/>
</dbReference>
<evidence type="ECO:0000256" key="8">
    <source>
        <dbReference type="ARBA" id="ARBA00023170"/>
    </source>
</evidence>
<organism evidence="11">
    <name type="scientific">Brassica napus</name>
    <name type="common">Rape</name>
    <dbReference type="NCBI Taxonomy" id="3708"/>
    <lineage>
        <taxon>Eukaryota</taxon>
        <taxon>Viridiplantae</taxon>
        <taxon>Streptophyta</taxon>
        <taxon>Embryophyta</taxon>
        <taxon>Tracheophyta</taxon>
        <taxon>Spermatophyta</taxon>
        <taxon>Magnoliopsida</taxon>
        <taxon>eudicotyledons</taxon>
        <taxon>Gunneridae</taxon>
        <taxon>Pentapetalae</taxon>
        <taxon>rosids</taxon>
        <taxon>malvids</taxon>
        <taxon>Brassicales</taxon>
        <taxon>Brassicaceae</taxon>
        <taxon>Brassiceae</taxon>
        <taxon>Brassica</taxon>
    </lineage>
</organism>
<dbReference type="SUPFAM" id="SSF52058">
    <property type="entry name" value="L domain-like"/>
    <property type="match status" value="1"/>
</dbReference>
<dbReference type="GO" id="GO:0005886">
    <property type="term" value="C:plasma membrane"/>
    <property type="evidence" value="ECO:0007669"/>
    <property type="project" value="UniProtKB-SubCell"/>
</dbReference>
<sequence length="129" mass="14073">IGRIPTLAISLNLSCNSFAGAIPSRFSSLVNLGTLDISHNKLAGNLNNLVSLNISFNEFSCELPNVLADLQNRTEDSLSPPDPITITMDEFVDMNEEDALAEINLEATQLEEQQSETHSGESAQAQRKR</sequence>
<reference evidence="11" key="1">
    <citation type="submission" date="2021-01" db="EMBL/GenBank/DDBJ databases">
        <authorList>
            <consortium name="Genoscope - CEA"/>
            <person name="William W."/>
        </authorList>
    </citation>
    <scope>NUCLEOTIDE SEQUENCE</scope>
</reference>
<evidence type="ECO:0000313" key="11">
    <source>
        <dbReference type="EMBL" id="CAF1702589.1"/>
    </source>
</evidence>
<feature type="non-terminal residue" evidence="11">
    <location>
        <position position="1"/>
    </location>
</feature>
<dbReference type="PANTHER" id="PTHR48052">
    <property type="entry name" value="UNNAMED PRODUCT"/>
    <property type="match status" value="1"/>
</dbReference>
<comment type="similarity">
    <text evidence="2">Belongs to the RLP family.</text>
</comment>
<feature type="non-terminal residue" evidence="11">
    <location>
        <position position="129"/>
    </location>
</feature>
<dbReference type="AlphaFoldDB" id="A0A816I8C8"/>
<dbReference type="EMBL" id="HG994367">
    <property type="protein sequence ID" value="CAF1702589.1"/>
    <property type="molecule type" value="Genomic_DNA"/>
</dbReference>
<keyword evidence="4" id="KW-0812">Transmembrane</keyword>
<evidence type="ECO:0000256" key="3">
    <source>
        <dbReference type="ARBA" id="ARBA00022475"/>
    </source>
</evidence>
<dbReference type="PANTHER" id="PTHR48052:SF59">
    <property type="entry name" value="PROTEIN KINASE DOMAIN-CONTAINING PROTEIN"/>
    <property type="match status" value="1"/>
</dbReference>
<dbReference type="Gene3D" id="3.80.10.10">
    <property type="entry name" value="Ribonuclease Inhibitor"/>
    <property type="match status" value="1"/>
</dbReference>
<keyword evidence="8" id="KW-0675">Receptor</keyword>
<evidence type="ECO:0000256" key="7">
    <source>
        <dbReference type="ARBA" id="ARBA00023136"/>
    </source>
</evidence>
<comment type="subcellular location">
    <subcellularLocation>
        <location evidence="1">Cell membrane</location>
        <topology evidence="1">Single-pass type I membrane protein</topology>
    </subcellularLocation>
</comment>
<evidence type="ECO:0000256" key="10">
    <source>
        <dbReference type="SAM" id="MobiDB-lite"/>
    </source>
</evidence>
<feature type="region of interest" description="Disordered" evidence="10">
    <location>
        <begin position="107"/>
        <end position="129"/>
    </location>
</feature>
<dbReference type="InterPro" id="IPR001611">
    <property type="entry name" value="Leu-rich_rpt"/>
</dbReference>
<keyword evidence="6" id="KW-1133">Transmembrane helix</keyword>
<keyword evidence="3" id="KW-1003">Cell membrane</keyword>
<evidence type="ECO:0000256" key="2">
    <source>
        <dbReference type="ARBA" id="ARBA00009592"/>
    </source>
</evidence>
<name>A0A816I8C8_BRANA</name>
<dbReference type="Proteomes" id="UP001295469">
    <property type="component" value="Chromosome C03"/>
</dbReference>
<evidence type="ECO:0000256" key="9">
    <source>
        <dbReference type="ARBA" id="ARBA00023180"/>
    </source>
</evidence>